<comment type="catalytic activity">
    <reaction evidence="12">
        <text>L-proline(in) + Na(+)(in) = L-proline(out) + Na(+)(out)</text>
        <dbReference type="Rhea" id="RHEA:28967"/>
        <dbReference type="ChEBI" id="CHEBI:29101"/>
        <dbReference type="ChEBI" id="CHEBI:60039"/>
    </reaction>
</comment>
<evidence type="ECO:0000313" key="16">
    <source>
        <dbReference type="Proteomes" id="UP000177894"/>
    </source>
</evidence>
<reference evidence="15 16" key="1">
    <citation type="submission" date="2016-10" db="EMBL/GenBank/DDBJ databases">
        <title>Complete Genome Sequence of Acetogen Clostridium formicoaceticum ATCC 27076.</title>
        <authorList>
            <person name="Bao T."/>
            <person name="Cheng C."/>
            <person name="Zhao J."/>
            <person name="Yang S.-T."/>
            <person name="Wang J."/>
            <person name="Wang M."/>
        </authorList>
    </citation>
    <scope>NUCLEOTIDE SEQUENCE [LARGE SCALE GENOMIC DNA]</scope>
    <source>
        <strain evidence="15 16">ATCC 27076</strain>
    </source>
</reference>
<evidence type="ECO:0000256" key="5">
    <source>
        <dbReference type="ARBA" id="ARBA00022692"/>
    </source>
</evidence>
<evidence type="ECO:0000256" key="6">
    <source>
        <dbReference type="ARBA" id="ARBA00022847"/>
    </source>
</evidence>
<evidence type="ECO:0000256" key="4">
    <source>
        <dbReference type="ARBA" id="ARBA00022475"/>
    </source>
</evidence>
<feature type="transmembrane region" description="Helical" evidence="14">
    <location>
        <begin position="427"/>
        <end position="448"/>
    </location>
</feature>
<evidence type="ECO:0008006" key="17">
    <source>
        <dbReference type="Google" id="ProtNLM"/>
    </source>
</evidence>
<evidence type="ECO:0000313" key="15">
    <source>
        <dbReference type="EMBL" id="AOY74767.1"/>
    </source>
</evidence>
<keyword evidence="9" id="KW-0406">Ion transport</keyword>
<dbReference type="InterPro" id="IPR001734">
    <property type="entry name" value="Na/solute_symporter"/>
</dbReference>
<keyword evidence="8" id="KW-0915">Sodium</keyword>
<evidence type="ECO:0000256" key="3">
    <source>
        <dbReference type="ARBA" id="ARBA00022448"/>
    </source>
</evidence>
<dbReference type="PROSITE" id="PS50283">
    <property type="entry name" value="NA_SOLUT_SYMP_3"/>
    <property type="match status" value="1"/>
</dbReference>
<evidence type="ECO:0000256" key="8">
    <source>
        <dbReference type="ARBA" id="ARBA00023053"/>
    </source>
</evidence>
<sequence>MGGSVMLTISMVSIYLIGTICIGHLAARKMEMSLVDLFVANRSLGLLALVMSIFGSQITAFGMLSVPSNAYQMGYSTMGYMIGLAAFTSSAGFYLIGYRTWLLADRYGYVTPVDFLGDRWGDNLPRYIVAVLQILLEIPYILICGIGAGVILSTITAGAIPYWLGALLILVITTYVAYAGGMRGTAWTNIYQGFIMLAVIVIMMVMLYRTLGGSAAIVSQLDPSMISLGGKGPQSLGQWIPYSFLCTGLANGVVMHMLIRNMSASSPKVIQLNTLIYPVLYGGFFFITVSLGVWGSVAIPGLSAMEAENIIPMLAERFAPTWMIGLLGAGILSAIMSSWDGMLLASSSIFSDDLLKPILKSRGIQLSEEKENKISRFFILFLSVVAYLLVLLRPTTILAIATFSFAGFACLFPAYFGALYWKRCTKWGAITSSVTSVVFVALSAFNILPKWTSFNMHYSAPGFILAIITLVGVSLLTVPASEENIEKFFSVFEEVYEDAN</sequence>
<evidence type="ECO:0000256" key="10">
    <source>
        <dbReference type="ARBA" id="ARBA00023136"/>
    </source>
</evidence>
<dbReference type="Proteomes" id="UP000177894">
    <property type="component" value="Chromosome"/>
</dbReference>
<feature type="transmembrane region" description="Helical" evidence="14">
    <location>
        <begin position="46"/>
        <end position="66"/>
    </location>
</feature>
<dbReference type="Pfam" id="PF00474">
    <property type="entry name" value="SSF"/>
    <property type="match status" value="1"/>
</dbReference>
<feature type="transmembrane region" description="Helical" evidence="14">
    <location>
        <begin position="6"/>
        <end position="26"/>
    </location>
</feature>
<keyword evidence="5 14" id="KW-0812">Transmembrane</keyword>
<feature type="transmembrane region" description="Helical" evidence="14">
    <location>
        <begin position="239"/>
        <end position="259"/>
    </location>
</feature>
<dbReference type="PANTHER" id="PTHR48086:SF3">
    <property type="entry name" value="SODIUM_PROLINE SYMPORTER"/>
    <property type="match status" value="1"/>
</dbReference>
<evidence type="ECO:0000256" key="14">
    <source>
        <dbReference type="SAM" id="Phobius"/>
    </source>
</evidence>
<dbReference type="PANTHER" id="PTHR48086">
    <property type="entry name" value="SODIUM/PROLINE SYMPORTER-RELATED"/>
    <property type="match status" value="1"/>
</dbReference>
<evidence type="ECO:0000256" key="13">
    <source>
        <dbReference type="RuleBase" id="RU362091"/>
    </source>
</evidence>
<feature type="transmembrane region" description="Helical" evidence="14">
    <location>
        <begin position="78"/>
        <end position="96"/>
    </location>
</feature>
<feature type="transmembrane region" description="Helical" evidence="14">
    <location>
        <begin position="374"/>
        <end position="392"/>
    </location>
</feature>
<feature type="transmembrane region" description="Helical" evidence="14">
    <location>
        <begin position="279"/>
        <end position="299"/>
    </location>
</feature>
<keyword evidence="7 14" id="KW-1133">Transmembrane helix</keyword>
<comment type="subcellular location">
    <subcellularLocation>
        <location evidence="1">Cell membrane</location>
        <topology evidence="1">Multi-pass membrane protein</topology>
    </subcellularLocation>
</comment>
<dbReference type="InterPro" id="IPR038377">
    <property type="entry name" value="Na/Glc_symporter_sf"/>
</dbReference>
<dbReference type="Gene3D" id="1.20.1730.10">
    <property type="entry name" value="Sodium/glucose cotransporter"/>
    <property type="match status" value="1"/>
</dbReference>
<evidence type="ECO:0000256" key="7">
    <source>
        <dbReference type="ARBA" id="ARBA00022989"/>
    </source>
</evidence>
<gene>
    <name evidence="15" type="ORF">BJL90_01630</name>
</gene>
<name>A0ABM6EPH4_9CLOT</name>
<comment type="similarity">
    <text evidence="2 13">Belongs to the sodium:solute symporter (SSF) (TC 2.A.21) family.</text>
</comment>
<dbReference type="CDD" id="cd10322">
    <property type="entry name" value="SLC5sbd"/>
    <property type="match status" value="1"/>
</dbReference>
<accession>A0ABM6EPH4</accession>
<feature type="transmembrane region" description="Helical" evidence="14">
    <location>
        <begin position="398"/>
        <end position="420"/>
    </location>
</feature>
<keyword evidence="4" id="KW-1003">Cell membrane</keyword>
<keyword evidence="10 14" id="KW-0472">Membrane</keyword>
<dbReference type="InterPro" id="IPR050277">
    <property type="entry name" value="Sodium:Solute_Symporter"/>
</dbReference>
<feature type="transmembrane region" description="Helical" evidence="14">
    <location>
        <begin position="460"/>
        <end position="478"/>
    </location>
</feature>
<feature type="transmembrane region" description="Helical" evidence="14">
    <location>
        <begin position="127"/>
        <end position="154"/>
    </location>
</feature>
<evidence type="ECO:0000256" key="9">
    <source>
        <dbReference type="ARBA" id="ARBA00023065"/>
    </source>
</evidence>
<evidence type="ECO:0000256" key="2">
    <source>
        <dbReference type="ARBA" id="ARBA00006434"/>
    </source>
</evidence>
<feature type="transmembrane region" description="Helical" evidence="14">
    <location>
        <begin position="193"/>
        <end position="219"/>
    </location>
</feature>
<proteinExistence type="inferred from homology"/>
<feature type="transmembrane region" description="Helical" evidence="14">
    <location>
        <begin position="160"/>
        <end position="181"/>
    </location>
</feature>
<keyword evidence="11" id="KW-0739">Sodium transport</keyword>
<evidence type="ECO:0000256" key="1">
    <source>
        <dbReference type="ARBA" id="ARBA00004651"/>
    </source>
</evidence>
<evidence type="ECO:0000256" key="11">
    <source>
        <dbReference type="ARBA" id="ARBA00023201"/>
    </source>
</evidence>
<protein>
    <recommendedName>
        <fullName evidence="17">Sodium:solute symporter</fullName>
    </recommendedName>
</protein>
<keyword evidence="6" id="KW-0769">Symport</keyword>
<dbReference type="EMBL" id="CP017603">
    <property type="protein sequence ID" value="AOY74767.1"/>
    <property type="molecule type" value="Genomic_DNA"/>
</dbReference>
<keyword evidence="16" id="KW-1185">Reference proteome</keyword>
<feature type="transmembrane region" description="Helical" evidence="14">
    <location>
        <begin position="319"/>
        <end position="339"/>
    </location>
</feature>
<evidence type="ECO:0000256" key="12">
    <source>
        <dbReference type="ARBA" id="ARBA00033708"/>
    </source>
</evidence>
<organism evidence="15 16">
    <name type="scientific">Clostridium formicaceticum</name>
    <dbReference type="NCBI Taxonomy" id="1497"/>
    <lineage>
        <taxon>Bacteria</taxon>
        <taxon>Bacillati</taxon>
        <taxon>Bacillota</taxon>
        <taxon>Clostridia</taxon>
        <taxon>Eubacteriales</taxon>
        <taxon>Clostridiaceae</taxon>
        <taxon>Clostridium</taxon>
    </lineage>
</organism>
<keyword evidence="3" id="KW-0813">Transport</keyword>